<keyword evidence="9" id="KW-1185">Reference proteome</keyword>
<dbReference type="EMBL" id="WINI01000007">
    <property type="protein sequence ID" value="MQR01999.1"/>
    <property type="molecule type" value="Genomic_DNA"/>
</dbReference>
<keyword evidence="2" id="KW-1003">Cell membrane</keyword>
<evidence type="ECO:0000313" key="9">
    <source>
        <dbReference type="Proteomes" id="UP000451565"/>
    </source>
</evidence>
<dbReference type="PANTHER" id="PTHR36115">
    <property type="entry name" value="PROLINE-RICH ANTIGEN HOMOLOG-RELATED"/>
    <property type="match status" value="1"/>
</dbReference>
<reference evidence="8 9" key="1">
    <citation type="submission" date="2019-10" db="EMBL/GenBank/DDBJ databases">
        <title>Glaciimonas soli sp. nov., a psychrophilic bacterium isolated from the forest soil of a high elevation mountain in Taiwan.</title>
        <authorList>
            <person name="Wang L.-T."/>
            <person name="Shieh W.Y."/>
        </authorList>
    </citation>
    <scope>NUCLEOTIDE SEQUENCE [LARGE SCALE GENOMIC DNA]</scope>
    <source>
        <strain evidence="8 9">GS1</strain>
    </source>
</reference>
<sequence length="159" mass="18581">MMYESMLLFGIVFVSALIFSTLLQQRNALYLRHGQQAWLFLVVTVYFVWCWSHGGQTLAMKTWRLQLKNKDGSALKMPKALLRTLLAWSWFLPGLALAWALGAHTWMLIWIPIANFVLWSLTIYLDPHRQFLHDRIAGTKITDMDVIAPRKGGKRRWYD</sequence>
<keyword evidence="5 6" id="KW-0472">Membrane</keyword>
<comment type="subcellular location">
    <subcellularLocation>
        <location evidence="1">Cell membrane</location>
        <topology evidence="1">Multi-pass membrane protein</topology>
    </subcellularLocation>
</comment>
<dbReference type="OrthoDB" id="5298807at2"/>
<keyword evidence="4 6" id="KW-1133">Transmembrane helix</keyword>
<protein>
    <submittedName>
        <fullName evidence="8">RDD family protein</fullName>
    </submittedName>
</protein>
<dbReference type="Pfam" id="PF06271">
    <property type="entry name" value="RDD"/>
    <property type="match status" value="1"/>
</dbReference>
<evidence type="ECO:0000256" key="6">
    <source>
        <dbReference type="SAM" id="Phobius"/>
    </source>
</evidence>
<feature type="transmembrane region" description="Helical" evidence="6">
    <location>
        <begin position="80"/>
        <end position="101"/>
    </location>
</feature>
<dbReference type="InterPro" id="IPR010432">
    <property type="entry name" value="RDD"/>
</dbReference>
<dbReference type="PANTHER" id="PTHR36115:SF10">
    <property type="entry name" value="RDD DOMAIN-CONTAINING PROTEIN"/>
    <property type="match status" value="1"/>
</dbReference>
<evidence type="ECO:0000256" key="3">
    <source>
        <dbReference type="ARBA" id="ARBA00022692"/>
    </source>
</evidence>
<evidence type="ECO:0000256" key="2">
    <source>
        <dbReference type="ARBA" id="ARBA00022475"/>
    </source>
</evidence>
<dbReference type="AlphaFoldDB" id="A0A843YQE5"/>
<proteinExistence type="predicted"/>
<gene>
    <name evidence="8" type="ORF">GEV47_15075</name>
</gene>
<dbReference type="Proteomes" id="UP000451565">
    <property type="component" value="Unassembled WGS sequence"/>
</dbReference>
<dbReference type="InterPro" id="IPR051791">
    <property type="entry name" value="Pra-immunoreactive"/>
</dbReference>
<comment type="caution">
    <text evidence="8">The sequence shown here is derived from an EMBL/GenBank/DDBJ whole genome shotgun (WGS) entry which is preliminary data.</text>
</comment>
<evidence type="ECO:0000256" key="5">
    <source>
        <dbReference type="ARBA" id="ARBA00023136"/>
    </source>
</evidence>
<feature type="transmembrane region" description="Helical" evidence="6">
    <location>
        <begin position="38"/>
        <end position="59"/>
    </location>
</feature>
<name>A0A843YQE5_9BURK</name>
<evidence type="ECO:0000256" key="4">
    <source>
        <dbReference type="ARBA" id="ARBA00022989"/>
    </source>
</evidence>
<feature type="transmembrane region" description="Helical" evidence="6">
    <location>
        <begin position="107"/>
        <end position="125"/>
    </location>
</feature>
<evidence type="ECO:0000313" key="8">
    <source>
        <dbReference type="EMBL" id="MQR01999.1"/>
    </source>
</evidence>
<evidence type="ECO:0000256" key="1">
    <source>
        <dbReference type="ARBA" id="ARBA00004651"/>
    </source>
</evidence>
<dbReference type="GO" id="GO:0005886">
    <property type="term" value="C:plasma membrane"/>
    <property type="evidence" value="ECO:0007669"/>
    <property type="project" value="UniProtKB-SubCell"/>
</dbReference>
<accession>A0A843YQE5</accession>
<feature type="domain" description="RDD" evidence="7">
    <location>
        <begin position="5"/>
        <end position="138"/>
    </location>
</feature>
<keyword evidence="3 6" id="KW-0812">Transmembrane</keyword>
<organism evidence="8 9">
    <name type="scientific">Glaciimonas soli</name>
    <dbReference type="NCBI Taxonomy" id="2590999"/>
    <lineage>
        <taxon>Bacteria</taxon>
        <taxon>Pseudomonadati</taxon>
        <taxon>Pseudomonadota</taxon>
        <taxon>Betaproteobacteria</taxon>
        <taxon>Burkholderiales</taxon>
        <taxon>Oxalobacteraceae</taxon>
        <taxon>Glaciimonas</taxon>
    </lineage>
</organism>
<evidence type="ECO:0000259" key="7">
    <source>
        <dbReference type="Pfam" id="PF06271"/>
    </source>
</evidence>